<feature type="domain" description="Porin" evidence="11">
    <location>
        <begin position="6"/>
        <end position="333"/>
    </location>
</feature>
<accession>F2J4U4</accession>
<keyword evidence="4" id="KW-1134">Transmembrane beta strand</keyword>
<dbReference type="eggNOG" id="COG3203">
    <property type="taxonomic scope" value="Bacteria"/>
</dbReference>
<reference evidence="12 13" key="1">
    <citation type="journal article" date="2011" name="J. Bacteriol.">
        <title>Complete genome sequence of Polymorphum gilvum SL003B-26A1T, a crude oil-degrading bacterium from oil-polluted saline soil.</title>
        <authorList>
            <person name="Li S.G."/>
            <person name="Tang Y.Q."/>
            <person name="Nie Y."/>
            <person name="Cai M."/>
            <person name="Wu X.L."/>
        </authorList>
    </citation>
    <scope>NUCLEOTIDE SEQUENCE [LARGE SCALE GENOMIC DNA]</scope>
    <source>
        <strain evidence="13">LMG 25793 / CGMCC 1.9160 / SL003B-26A1</strain>
    </source>
</reference>
<evidence type="ECO:0000256" key="5">
    <source>
        <dbReference type="ARBA" id="ARBA00022692"/>
    </source>
</evidence>
<gene>
    <name evidence="12" type="ordered locus">SL003B_0603</name>
</gene>
<proteinExistence type="predicted"/>
<dbReference type="HOGENOM" id="CLU_780437_0_0_5"/>
<evidence type="ECO:0000313" key="13">
    <source>
        <dbReference type="Proteomes" id="UP000008130"/>
    </source>
</evidence>
<dbReference type="STRING" id="991905.SL003B_0603"/>
<dbReference type="PANTHER" id="PTHR34501">
    <property type="entry name" value="PROTEIN YDDL-RELATED"/>
    <property type="match status" value="1"/>
</dbReference>
<keyword evidence="8" id="KW-0626">Porin</keyword>
<keyword evidence="9" id="KW-0472">Membrane</keyword>
<evidence type="ECO:0000256" key="2">
    <source>
        <dbReference type="ARBA" id="ARBA00011233"/>
    </source>
</evidence>
<evidence type="ECO:0000313" key="12">
    <source>
        <dbReference type="EMBL" id="ADZ69036.1"/>
    </source>
</evidence>
<evidence type="ECO:0000259" key="11">
    <source>
        <dbReference type="Pfam" id="PF13609"/>
    </source>
</evidence>
<dbReference type="InterPro" id="IPR033900">
    <property type="entry name" value="Gram_neg_porin_domain"/>
</dbReference>
<dbReference type="EMBL" id="CP002568">
    <property type="protein sequence ID" value="ADZ69036.1"/>
    <property type="molecule type" value="Genomic_DNA"/>
</dbReference>
<dbReference type="AlphaFoldDB" id="F2J4U4"/>
<dbReference type="KEGG" id="pgv:SL003B_0603"/>
<sequence>MNKSVLVYDDGRDTEVNFVDNDKSSTRFGLRGSQALSNGLTASVLLEAEVQSNQGASNDIAQRVAPNQASTPAAIAAAGITERHTRVGLAGNWGAVFVGRTGTATDGITEIDIAGADDVLGSGVDRFGGGLSFRQNNIAGTPVRTVGEVFDNLDGIGSRSHAGDRVQSIRYDSPIFNGFQARIATAQGGDIDAAVLYSGKIDAFEVRGGVGYVAFNNGNASTGGGAVTNVTNDILDHQWAGSVSVKHDSGIGGTFAYGQQSLDRKSAGNDDPSFYYVKLGYTWDAFEVAADYSHHSDMFIATTVDHDATAWGLAGQYNMGNGVSLAALYRHLDLDLTGTSTDAIHLYALNLRVKF</sequence>
<evidence type="ECO:0000256" key="10">
    <source>
        <dbReference type="ARBA" id="ARBA00023237"/>
    </source>
</evidence>
<dbReference type="SUPFAM" id="SSF56935">
    <property type="entry name" value="Porins"/>
    <property type="match status" value="1"/>
</dbReference>
<evidence type="ECO:0000256" key="1">
    <source>
        <dbReference type="ARBA" id="ARBA00004571"/>
    </source>
</evidence>
<dbReference type="GO" id="GO:0009279">
    <property type="term" value="C:cell outer membrane"/>
    <property type="evidence" value="ECO:0007669"/>
    <property type="project" value="UniProtKB-SubCell"/>
</dbReference>
<keyword evidence="13" id="KW-1185">Reference proteome</keyword>
<keyword evidence="5" id="KW-0812">Transmembrane</keyword>
<name>F2J4U4_POLGS</name>
<dbReference type="GO" id="GO:0046930">
    <property type="term" value="C:pore complex"/>
    <property type="evidence" value="ECO:0007669"/>
    <property type="project" value="UniProtKB-KW"/>
</dbReference>
<comment type="subcellular location">
    <subcellularLocation>
        <location evidence="1">Cell outer membrane</location>
        <topology evidence="1">Multi-pass membrane protein</topology>
    </subcellularLocation>
</comment>
<keyword evidence="10" id="KW-0998">Cell outer membrane</keyword>
<dbReference type="InterPro" id="IPR050298">
    <property type="entry name" value="Gram-neg_bact_OMP"/>
</dbReference>
<evidence type="ECO:0000256" key="4">
    <source>
        <dbReference type="ARBA" id="ARBA00022452"/>
    </source>
</evidence>
<dbReference type="InterPro" id="IPR023614">
    <property type="entry name" value="Porin_dom_sf"/>
</dbReference>
<dbReference type="Proteomes" id="UP000008130">
    <property type="component" value="Chromosome"/>
</dbReference>
<evidence type="ECO:0000256" key="6">
    <source>
        <dbReference type="ARBA" id="ARBA00022729"/>
    </source>
</evidence>
<dbReference type="Gene3D" id="2.40.160.10">
    <property type="entry name" value="Porin"/>
    <property type="match status" value="1"/>
</dbReference>
<keyword evidence="7" id="KW-0406">Ion transport</keyword>
<dbReference type="PANTHER" id="PTHR34501:SF9">
    <property type="entry name" value="MAJOR OUTER MEMBRANE PROTEIN P.IA"/>
    <property type="match status" value="1"/>
</dbReference>
<dbReference type="Pfam" id="PF13609">
    <property type="entry name" value="Porin_4"/>
    <property type="match status" value="1"/>
</dbReference>
<evidence type="ECO:0000256" key="8">
    <source>
        <dbReference type="ARBA" id="ARBA00023114"/>
    </source>
</evidence>
<evidence type="ECO:0000256" key="9">
    <source>
        <dbReference type="ARBA" id="ARBA00023136"/>
    </source>
</evidence>
<dbReference type="GO" id="GO:0015288">
    <property type="term" value="F:porin activity"/>
    <property type="evidence" value="ECO:0007669"/>
    <property type="project" value="UniProtKB-KW"/>
</dbReference>
<keyword evidence="3" id="KW-0813">Transport</keyword>
<comment type="subunit">
    <text evidence="2">Homotrimer.</text>
</comment>
<dbReference type="GO" id="GO:0006811">
    <property type="term" value="P:monoatomic ion transport"/>
    <property type="evidence" value="ECO:0007669"/>
    <property type="project" value="UniProtKB-KW"/>
</dbReference>
<organism evidence="12 13">
    <name type="scientific">Polymorphum gilvum (strain LMG 25793 / CGMCC 1.9160 / SL003B-26A1)</name>
    <dbReference type="NCBI Taxonomy" id="991905"/>
    <lineage>
        <taxon>Bacteria</taxon>
        <taxon>Pseudomonadati</taxon>
        <taxon>Pseudomonadota</taxon>
        <taxon>Alphaproteobacteria</taxon>
        <taxon>Rhodobacterales</taxon>
        <taxon>Paracoccaceae</taxon>
        <taxon>Polymorphum</taxon>
    </lineage>
</organism>
<keyword evidence="6" id="KW-0732">Signal</keyword>
<evidence type="ECO:0000256" key="7">
    <source>
        <dbReference type="ARBA" id="ARBA00023065"/>
    </source>
</evidence>
<protein>
    <recommendedName>
        <fullName evidence="11">Porin domain-containing protein</fullName>
    </recommendedName>
</protein>
<evidence type="ECO:0000256" key="3">
    <source>
        <dbReference type="ARBA" id="ARBA00022448"/>
    </source>
</evidence>